<keyword evidence="2" id="KW-0472">Membrane</keyword>
<dbReference type="Pfam" id="PF02321">
    <property type="entry name" value="OEP"/>
    <property type="match status" value="2"/>
</dbReference>
<comment type="caution">
    <text evidence="3">The sequence shown here is derived from an EMBL/GenBank/DDBJ whole genome shotgun (WGS) entry which is preliminary data.</text>
</comment>
<evidence type="ECO:0000313" key="4">
    <source>
        <dbReference type="Proteomes" id="UP001144323"/>
    </source>
</evidence>
<gene>
    <name evidence="3" type="ORF">LMG27198_25530</name>
</gene>
<dbReference type="EMBL" id="BSEC01000001">
    <property type="protein sequence ID" value="GLI93561.1"/>
    <property type="molecule type" value="Genomic_DNA"/>
</dbReference>
<evidence type="ECO:0000256" key="2">
    <source>
        <dbReference type="RuleBase" id="RU362097"/>
    </source>
</evidence>
<evidence type="ECO:0000256" key="1">
    <source>
        <dbReference type="ARBA" id="ARBA00007613"/>
    </source>
</evidence>
<keyword evidence="2" id="KW-0564">Palmitate</keyword>
<dbReference type="InterPro" id="IPR003423">
    <property type="entry name" value="OMP_efflux"/>
</dbReference>
<dbReference type="SUPFAM" id="SSF56954">
    <property type="entry name" value="Outer membrane efflux proteins (OEP)"/>
    <property type="match status" value="1"/>
</dbReference>
<keyword evidence="2" id="KW-0812">Transmembrane</keyword>
<organism evidence="3 4">
    <name type="scientific">Methylocystis echinoides</name>
    <dbReference type="NCBI Taxonomy" id="29468"/>
    <lineage>
        <taxon>Bacteria</taxon>
        <taxon>Pseudomonadati</taxon>
        <taxon>Pseudomonadota</taxon>
        <taxon>Alphaproteobacteria</taxon>
        <taxon>Hyphomicrobiales</taxon>
        <taxon>Methylocystaceae</taxon>
        <taxon>Methylocystis</taxon>
    </lineage>
</organism>
<name>A0A9W6LSK9_9HYPH</name>
<dbReference type="GO" id="GO:0005886">
    <property type="term" value="C:plasma membrane"/>
    <property type="evidence" value="ECO:0007669"/>
    <property type="project" value="UniProtKB-SubCell"/>
</dbReference>
<dbReference type="PANTHER" id="PTHR30203">
    <property type="entry name" value="OUTER MEMBRANE CATION EFFLUX PROTEIN"/>
    <property type="match status" value="1"/>
</dbReference>
<keyword evidence="4" id="KW-1185">Reference proteome</keyword>
<dbReference type="AlphaFoldDB" id="A0A9W6LSK9"/>
<dbReference type="Gene3D" id="1.20.1600.10">
    <property type="entry name" value="Outer membrane efflux proteins (OEP)"/>
    <property type="match status" value="1"/>
</dbReference>
<reference evidence="3" key="1">
    <citation type="journal article" date="2023" name="Int. J. Syst. Evol. Microbiol.">
        <title>Methylocystis iwaonis sp. nov., a type II methane-oxidizing bacterium from surface soil of a rice paddy field in Japan, and emended description of the genus Methylocystis (ex Whittenbury et al. 1970) Bowman et al. 1993.</title>
        <authorList>
            <person name="Kaise H."/>
            <person name="Sawadogo J.B."/>
            <person name="Alam M.S."/>
            <person name="Ueno C."/>
            <person name="Dianou D."/>
            <person name="Shinjo R."/>
            <person name="Asakawa S."/>
        </authorList>
    </citation>
    <scope>NUCLEOTIDE SEQUENCE</scope>
    <source>
        <strain evidence="3">LMG27198</strain>
    </source>
</reference>
<proteinExistence type="inferred from homology"/>
<comment type="similarity">
    <text evidence="1 2">Belongs to the outer membrane factor (OMF) (TC 1.B.17) family.</text>
</comment>
<keyword evidence="2" id="KW-1134">Transmembrane beta strand</keyword>
<dbReference type="PANTHER" id="PTHR30203:SF33">
    <property type="entry name" value="BLR4455 PROTEIN"/>
    <property type="match status" value="1"/>
</dbReference>
<protein>
    <submittedName>
        <fullName evidence="3">RND transporter</fullName>
    </submittedName>
</protein>
<dbReference type="NCBIfam" id="TIGR01845">
    <property type="entry name" value="outer_NodT"/>
    <property type="match status" value="1"/>
</dbReference>
<evidence type="ECO:0000313" key="3">
    <source>
        <dbReference type="EMBL" id="GLI93561.1"/>
    </source>
</evidence>
<dbReference type="Proteomes" id="UP001144323">
    <property type="component" value="Unassembled WGS sequence"/>
</dbReference>
<dbReference type="InterPro" id="IPR010131">
    <property type="entry name" value="MdtP/NodT-like"/>
</dbReference>
<accession>A0A9W6LSK9</accession>
<comment type="subcellular location">
    <subcellularLocation>
        <location evidence="2">Cell membrane</location>
        <topology evidence="2">Lipid-anchor</topology>
    </subcellularLocation>
</comment>
<dbReference type="RefSeq" id="WP_281803443.1">
    <property type="nucleotide sequence ID" value="NZ_BSEC01000001.1"/>
</dbReference>
<keyword evidence="2" id="KW-0449">Lipoprotein</keyword>
<sequence>MQAWASTAICLAASGLASCNLDWEKPELSTVPPERFLEARPKSALPIPAGSDFARKFGSKELAELTARALDDNLAIAGAMARIDQADARARIASSALWPSVGLGAAALRAQTPGTVLSETPNYNPSQAILQGAGQQKAAELAENLASFSAVRNNFFALGLNASYEIDFWGKNQDASNAARLLANASRFDRDVIEIATMAAVMNAYFLVLAAQDQLRIAHEHVRIAEQVLGAFTARLEKGAATMLDYGQQAAVLAGQKATIPPLEQTLRQTKVALAVLLGQTPETLEIKGGSMKALRYPRLDPGLPSEVLLRRPDVAEAEARLASQEFSVLRARAAFFPSVTLNGQYGLQSIVLRNLLRPEAIAWELGSNLAQPLFDGFALQGQYELEKARFAEAAAFYKQRILSAIGDTESALIAEKETAKSVKIGEEAVAASKIALDAARAQLLEGKIDVITLSTVQTTYFQYDFSLTQARLAHLNAAVSLYQALGGGWSPTTRNAEIARANAAYEANKGPWP</sequence>
<dbReference type="Gene3D" id="2.20.200.10">
    <property type="entry name" value="Outer membrane efflux proteins (OEP)"/>
    <property type="match status" value="1"/>
</dbReference>
<dbReference type="GO" id="GO:0015562">
    <property type="term" value="F:efflux transmembrane transporter activity"/>
    <property type="evidence" value="ECO:0007669"/>
    <property type="project" value="InterPro"/>
</dbReference>